<feature type="transmembrane region" description="Helical" evidence="1">
    <location>
        <begin position="69"/>
        <end position="91"/>
    </location>
</feature>
<accession>A0AAE1HVS6</accession>
<keyword evidence="2" id="KW-0418">Kinase</keyword>
<reference evidence="2" key="2">
    <citation type="journal article" date="2023" name="BMC Genomics">
        <title>Pest status, molecular evolution, and epigenetic factors derived from the genome assembly of Frankliniella fusca, a thysanopteran phytovirus vector.</title>
        <authorList>
            <person name="Catto M.A."/>
            <person name="Labadie P.E."/>
            <person name="Jacobson A.L."/>
            <person name="Kennedy G.G."/>
            <person name="Srinivasan R."/>
            <person name="Hunt B.G."/>
        </authorList>
    </citation>
    <scope>NUCLEOTIDE SEQUENCE</scope>
    <source>
        <strain evidence="2">PL_HMW_Pooled</strain>
    </source>
</reference>
<keyword evidence="1" id="KW-0472">Membrane</keyword>
<sequence length="92" mass="10040">MLSAQFLWHSPLGPCCRYLRYSLFKSRGLSLSPTAVHSMKSSHAFLISSCLFTAVSGAGHLASRSMCTISFLLGLSTLSILALQSLIRFMIL</sequence>
<comment type="caution">
    <text evidence="2">The sequence shown here is derived from an EMBL/GenBank/DDBJ whole genome shotgun (WGS) entry which is preliminary data.</text>
</comment>
<protein>
    <submittedName>
        <fullName evidence="2">Tyrosine-protein kinase JAK1</fullName>
    </submittedName>
</protein>
<dbReference type="Proteomes" id="UP001219518">
    <property type="component" value="Unassembled WGS sequence"/>
</dbReference>
<keyword evidence="2" id="KW-0808">Transferase</keyword>
<dbReference type="GO" id="GO:0016301">
    <property type="term" value="F:kinase activity"/>
    <property type="evidence" value="ECO:0007669"/>
    <property type="project" value="UniProtKB-KW"/>
</dbReference>
<keyword evidence="1" id="KW-0812">Transmembrane</keyword>
<name>A0AAE1HVS6_9NEOP</name>
<reference evidence="2" key="1">
    <citation type="submission" date="2021-07" db="EMBL/GenBank/DDBJ databases">
        <authorList>
            <person name="Catto M.A."/>
            <person name="Jacobson A."/>
            <person name="Kennedy G."/>
            <person name="Labadie P."/>
            <person name="Hunt B.G."/>
            <person name="Srinivasan R."/>
        </authorList>
    </citation>
    <scope>NUCLEOTIDE SEQUENCE</scope>
    <source>
        <strain evidence="2">PL_HMW_Pooled</strain>
        <tissue evidence="2">Head</tissue>
    </source>
</reference>
<gene>
    <name evidence="2" type="ORF">KUF71_016579</name>
</gene>
<dbReference type="AlphaFoldDB" id="A0AAE1HVS6"/>
<keyword evidence="1" id="KW-1133">Transmembrane helix</keyword>
<evidence type="ECO:0000313" key="3">
    <source>
        <dbReference type="Proteomes" id="UP001219518"/>
    </source>
</evidence>
<proteinExistence type="predicted"/>
<feature type="transmembrane region" description="Helical" evidence="1">
    <location>
        <begin position="44"/>
        <end position="63"/>
    </location>
</feature>
<organism evidence="2 3">
    <name type="scientific">Frankliniella fusca</name>
    <dbReference type="NCBI Taxonomy" id="407009"/>
    <lineage>
        <taxon>Eukaryota</taxon>
        <taxon>Metazoa</taxon>
        <taxon>Ecdysozoa</taxon>
        <taxon>Arthropoda</taxon>
        <taxon>Hexapoda</taxon>
        <taxon>Insecta</taxon>
        <taxon>Pterygota</taxon>
        <taxon>Neoptera</taxon>
        <taxon>Paraneoptera</taxon>
        <taxon>Thysanoptera</taxon>
        <taxon>Terebrantia</taxon>
        <taxon>Thripoidea</taxon>
        <taxon>Thripidae</taxon>
        <taxon>Frankliniella</taxon>
    </lineage>
</organism>
<keyword evidence="3" id="KW-1185">Reference proteome</keyword>
<dbReference type="EMBL" id="JAHWGI010001327">
    <property type="protein sequence ID" value="KAK3928332.1"/>
    <property type="molecule type" value="Genomic_DNA"/>
</dbReference>
<evidence type="ECO:0000256" key="1">
    <source>
        <dbReference type="SAM" id="Phobius"/>
    </source>
</evidence>
<evidence type="ECO:0000313" key="2">
    <source>
        <dbReference type="EMBL" id="KAK3928332.1"/>
    </source>
</evidence>